<dbReference type="RefSeq" id="XP_056038359.1">
    <property type="nucleotide sequence ID" value="XM_056181425.1"/>
</dbReference>
<dbReference type="KEGG" id="som:SOMG_02634"/>
<dbReference type="Pfam" id="PF00400">
    <property type="entry name" value="WD40"/>
    <property type="match status" value="7"/>
</dbReference>
<evidence type="ECO:0000256" key="3">
    <source>
        <dbReference type="ARBA" id="ARBA00038366"/>
    </source>
</evidence>
<feature type="repeat" description="WD" evidence="4">
    <location>
        <begin position="256"/>
        <end position="297"/>
    </location>
</feature>
<dbReference type="PROSITE" id="PS00678">
    <property type="entry name" value="WD_REPEATS_1"/>
    <property type="match status" value="2"/>
</dbReference>
<dbReference type="Gene3D" id="2.130.10.10">
    <property type="entry name" value="YVTN repeat-like/Quinoprotein amine dehydrogenase"/>
    <property type="match status" value="2"/>
</dbReference>
<keyword evidence="6" id="KW-1185">Reference proteome</keyword>
<sequence length="623" mass="68429">MTYLSILNLSITSNPNHSLAVTIRKKYSTMPSELRSLWAPAPSTKLSQSCKLSTDRNGERIAYATNKAIILRSISNPEESYQYNEHTAPTSVAKFSPSGFYVASGDVHGNVRVWDCVGEDKILKNNVAAISGRINDIDWDGDSQRIIAVGEGKERYGHAFTADSGNSVGEIFGHSATVNSVAMRKQRPLRAATASDDNSVNFFHGVPYRYNTSIRCHDKYVYDVRYAPNDEKFASVGADGKIFLFDGKTGEQILEFSAHKGTIFSLSWSPDSKKLVTSSADRSVKVWNADDGSLIREWSSMKEQQVGNVWPSENLIISVDVTGVLIYLNPAKDEPERFVHGHQRSITSSFFSSDSKSLYTASYDGVALVWDIESQNGSSIQGVSHSNQVMDMTRLGDKVISVGMDDTLRAVDIKANSFISESVYTTGYQPVGVCAVGDCVVLSTVSDIQVLRDMNCVSTAKTIYQPSCMAAHPSKQEFAVGGEDSCVYVHSFEKDELCEIAQLKNHTSPITSMAYSHDGKYLACGDASGKVVLYDAETRQIITSRWAFHTGRILGMSWDSNSTHLATASLDTNVHVYSVERPMKYVAVKNAHALGATQVHWLSEDEILSTGSDAAIKTWKISY</sequence>
<dbReference type="GO" id="GO:0051015">
    <property type="term" value="F:actin filament binding"/>
    <property type="evidence" value="ECO:0007669"/>
    <property type="project" value="TreeGrafter"/>
</dbReference>
<keyword evidence="1 4" id="KW-0853">WD repeat</keyword>
<gene>
    <name evidence="5" type="primary">aip1</name>
    <name evidence="5" type="ORF">SOMG_02634</name>
</gene>
<reference evidence="5 6" key="1">
    <citation type="journal article" date="2023" name="G3 (Bethesda)">
        <title>A high-quality reference genome for the fission yeast Schizosaccharomyces osmophilus.</title>
        <authorList>
            <person name="Jia G.S."/>
            <person name="Zhang W.C."/>
            <person name="Liang Y."/>
            <person name="Liu X.H."/>
            <person name="Rhind N."/>
            <person name="Pidoux A."/>
            <person name="Brysch-Herzberg M."/>
            <person name="Du L.L."/>
        </authorList>
    </citation>
    <scope>NUCLEOTIDE SEQUENCE [LARGE SCALE GENOMIC DNA]</scope>
    <source>
        <strain evidence="5 6">CBS 15793</strain>
    </source>
</reference>
<feature type="repeat" description="WD" evidence="4">
    <location>
        <begin position="214"/>
        <end position="255"/>
    </location>
</feature>
<evidence type="ECO:0000313" key="6">
    <source>
        <dbReference type="Proteomes" id="UP001212411"/>
    </source>
</evidence>
<evidence type="ECO:0000313" key="5">
    <source>
        <dbReference type="EMBL" id="WBW74116.1"/>
    </source>
</evidence>
<keyword evidence="2" id="KW-0677">Repeat</keyword>
<feature type="repeat" description="WD" evidence="4">
    <location>
        <begin position="503"/>
        <end position="544"/>
    </location>
</feature>
<evidence type="ECO:0000256" key="2">
    <source>
        <dbReference type="ARBA" id="ARBA00022737"/>
    </source>
</evidence>
<evidence type="ECO:0000256" key="1">
    <source>
        <dbReference type="ARBA" id="ARBA00022574"/>
    </source>
</evidence>
<dbReference type="GeneID" id="80876114"/>
<proteinExistence type="inferred from homology"/>
<protein>
    <submittedName>
        <fullName evidence="5">Actin binding WD repeat protein Aip1</fullName>
    </submittedName>
</protein>
<dbReference type="GO" id="GO:0030042">
    <property type="term" value="P:actin filament depolymerization"/>
    <property type="evidence" value="ECO:0007669"/>
    <property type="project" value="TreeGrafter"/>
</dbReference>
<dbReference type="AlphaFoldDB" id="A0AAF0AVZ5"/>
<dbReference type="InterPro" id="IPR019775">
    <property type="entry name" value="WD40_repeat_CS"/>
</dbReference>
<dbReference type="PROSITE" id="PS50082">
    <property type="entry name" value="WD_REPEATS_2"/>
    <property type="match status" value="5"/>
</dbReference>
<comment type="similarity">
    <text evidence="3">Belongs to the WD repeat AIP1 family.</text>
</comment>
<dbReference type="SMART" id="SM00320">
    <property type="entry name" value="WD40"/>
    <property type="match status" value="10"/>
</dbReference>
<dbReference type="FunFam" id="2.130.10.10:FF:000167">
    <property type="entry name" value="Actin-interacting protein 1"/>
    <property type="match status" value="1"/>
</dbReference>
<dbReference type="PANTHER" id="PTHR19856:SF0">
    <property type="entry name" value="WD REPEAT-CONTAINING PROTEIN 1"/>
    <property type="match status" value="1"/>
</dbReference>
<accession>A0AAF0AVZ5</accession>
<dbReference type="GO" id="GO:0030864">
    <property type="term" value="C:cortical actin cytoskeleton"/>
    <property type="evidence" value="ECO:0007669"/>
    <property type="project" value="TreeGrafter"/>
</dbReference>
<dbReference type="EMBL" id="CP115612">
    <property type="protein sequence ID" value="WBW74116.1"/>
    <property type="molecule type" value="Genomic_DNA"/>
</dbReference>
<feature type="repeat" description="WD" evidence="4">
    <location>
        <begin position="339"/>
        <end position="380"/>
    </location>
</feature>
<feature type="repeat" description="WD" evidence="4">
    <location>
        <begin position="83"/>
        <end position="115"/>
    </location>
</feature>
<dbReference type="PROSITE" id="PS50294">
    <property type="entry name" value="WD_REPEATS_REGION"/>
    <property type="match status" value="3"/>
</dbReference>
<evidence type="ECO:0000256" key="4">
    <source>
        <dbReference type="PROSITE-ProRule" id="PRU00221"/>
    </source>
</evidence>
<dbReference type="InterPro" id="IPR036322">
    <property type="entry name" value="WD40_repeat_dom_sf"/>
</dbReference>
<dbReference type="InterPro" id="IPR001680">
    <property type="entry name" value="WD40_rpt"/>
</dbReference>
<dbReference type="PANTHER" id="PTHR19856">
    <property type="entry name" value="WD-REPEATCONTAINING PROTEIN WDR1"/>
    <property type="match status" value="1"/>
</dbReference>
<dbReference type="SUPFAM" id="SSF50978">
    <property type="entry name" value="WD40 repeat-like"/>
    <property type="match status" value="2"/>
</dbReference>
<dbReference type="FunFam" id="2.130.10.10:FF:000102">
    <property type="entry name" value="Actin-interacting protein 1"/>
    <property type="match status" value="1"/>
</dbReference>
<dbReference type="Proteomes" id="UP001212411">
    <property type="component" value="Chromosome 2"/>
</dbReference>
<organism evidence="5 6">
    <name type="scientific">Schizosaccharomyces osmophilus</name>
    <dbReference type="NCBI Taxonomy" id="2545709"/>
    <lineage>
        <taxon>Eukaryota</taxon>
        <taxon>Fungi</taxon>
        <taxon>Dikarya</taxon>
        <taxon>Ascomycota</taxon>
        <taxon>Taphrinomycotina</taxon>
        <taxon>Schizosaccharomycetes</taxon>
        <taxon>Schizosaccharomycetales</taxon>
        <taxon>Schizosaccharomycetaceae</taxon>
        <taxon>Schizosaccharomyces</taxon>
    </lineage>
</organism>
<dbReference type="InterPro" id="IPR015943">
    <property type="entry name" value="WD40/YVTN_repeat-like_dom_sf"/>
</dbReference>
<name>A0AAF0AVZ5_9SCHI</name>